<dbReference type="GO" id="GO:0004592">
    <property type="term" value="F:pantoate-beta-alanine ligase activity"/>
    <property type="evidence" value="ECO:0007669"/>
    <property type="project" value="UniProtKB-EC"/>
</dbReference>
<sequence length="370" mass="41564">MPRLRMIKGVPSLRLRPYLSSPPEPLKPSFRIFKTVPLLRNDRYEALVQRQVVGFVPTMGALHEGHLALIRQAARETDQVYVSIYVNPTQFGVNEDLSSYPQTWPTDYQKLATMEQELSRENTRGRIHAIFLPNTTTMYPGLPPSSEIEGDGSFVTITPLAKKLEGASRPVFFRGVATVVMKMLNIVQPEKIYFGQKDVQQTFVVKRMVRDFHLNTKVIVAPTVREDDGLAMSSRNVYLGARRRRVALVLLNALKAVQEVFARGARKRVYLHKAAMEVLTKVQKQQQALPASQRARFEIDYISIADTETLDELEEVASEHGAIVSGAIKMLPIEEPRPGEELGIGGDASAVRLIDNIRLDLLSAKLDFLT</sequence>
<comment type="pathway">
    <text evidence="1">Cofactor biosynthesis; (R)-pantothenate biosynthesis; (R)-pantothenate from (R)-pantoate and beta-alanine: step 1/1.</text>
</comment>
<dbReference type="FunFam" id="3.30.1300.10:FF:000002">
    <property type="entry name" value="Pantoate--beta-alanine ligase"/>
    <property type="match status" value="1"/>
</dbReference>
<evidence type="ECO:0000256" key="9">
    <source>
        <dbReference type="ARBA" id="ARBA00029902"/>
    </source>
</evidence>
<dbReference type="Proteomes" id="UP001161017">
    <property type="component" value="Unassembled WGS sequence"/>
</dbReference>
<dbReference type="EC" id="6.3.2.1" evidence="3"/>
<proteinExistence type="inferred from homology"/>
<dbReference type="EMBL" id="JAPUFD010000003">
    <property type="protein sequence ID" value="MDI1486374.1"/>
    <property type="molecule type" value="Genomic_DNA"/>
</dbReference>
<keyword evidence="5 12" id="KW-0436">Ligase</keyword>
<evidence type="ECO:0000256" key="11">
    <source>
        <dbReference type="ARBA" id="ARBA00048258"/>
    </source>
</evidence>
<dbReference type="Gene3D" id="3.30.1300.10">
    <property type="entry name" value="Pantoate-beta-alanine ligase, C-terminal domain"/>
    <property type="match status" value="1"/>
</dbReference>
<keyword evidence="8" id="KW-0067">ATP-binding</keyword>
<dbReference type="InterPro" id="IPR003721">
    <property type="entry name" value="Pantoate_ligase"/>
</dbReference>
<dbReference type="FunFam" id="3.40.50.620:FF:000013">
    <property type="entry name" value="Pantothenate synthetase"/>
    <property type="match status" value="1"/>
</dbReference>
<accession>A0AA43TSS9</accession>
<evidence type="ECO:0000256" key="5">
    <source>
        <dbReference type="ARBA" id="ARBA00022598"/>
    </source>
</evidence>
<dbReference type="InterPro" id="IPR004821">
    <property type="entry name" value="Cyt_trans-like"/>
</dbReference>
<dbReference type="NCBIfam" id="TIGR00125">
    <property type="entry name" value="cyt_tran_rel"/>
    <property type="match status" value="1"/>
</dbReference>
<comment type="similarity">
    <text evidence="2">Belongs to the pantothenate synthetase family.</text>
</comment>
<dbReference type="PANTHER" id="PTHR21299:SF1">
    <property type="entry name" value="PANTOATE--BETA-ALANINE LIGASE"/>
    <property type="match status" value="1"/>
</dbReference>
<evidence type="ECO:0000256" key="10">
    <source>
        <dbReference type="ARBA" id="ARBA00032806"/>
    </source>
</evidence>
<dbReference type="GO" id="GO:0015940">
    <property type="term" value="P:pantothenate biosynthetic process"/>
    <property type="evidence" value="ECO:0007669"/>
    <property type="project" value="UniProtKB-KW"/>
</dbReference>
<dbReference type="InterPro" id="IPR014729">
    <property type="entry name" value="Rossmann-like_a/b/a_fold"/>
</dbReference>
<dbReference type="SUPFAM" id="SSF52374">
    <property type="entry name" value="Nucleotidylyl transferase"/>
    <property type="match status" value="1"/>
</dbReference>
<evidence type="ECO:0000256" key="2">
    <source>
        <dbReference type="ARBA" id="ARBA00009256"/>
    </source>
</evidence>
<evidence type="ECO:0000313" key="13">
    <source>
        <dbReference type="Proteomes" id="UP001161017"/>
    </source>
</evidence>
<dbReference type="Pfam" id="PF02569">
    <property type="entry name" value="Pantoate_ligase"/>
    <property type="match status" value="1"/>
</dbReference>
<dbReference type="InterPro" id="IPR042176">
    <property type="entry name" value="Pantoate_ligase_C"/>
</dbReference>
<reference evidence="12" key="1">
    <citation type="journal article" date="2023" name="Genome Biol. Evol.">
        <title>First Whole Genome Sequence and Flow Cytometry Genome Size Data for the Lichen-Forming Fungus Ramalina farinacea (Ascomycota).</title>
        <authorList>
            <person name="Llewellyn T."/>
            <person name="Mian S."/>
            <person name="Hill R."/>
            <person name="Leitch I.J."/>
            <person name="Gaya E."/>
        </authorList>
    </citation>
    <scope>NUCLEOTIDE SEQUENCE</scope>
    <source>
        <strain evidence="12">LIQ254RAFAR</strain>
    </source>
</reference>
<protein>
    <recommendedName>
        <fullName evidence="4">Pantoate--beta-alanine ligase</fullName>
        <ecNumber evidence="3">6.3.2.1</ecNumber>
    </recommendedName>
    <alternativeName>
        <fullName evidence="10">Pantoate-activating enzyme</fullName>
    </alternativeName>
    <alternativeName>
        <fullName evidence="9">Pantothenate synthetase</fullName>
    </alternativeName>
</protein>
<comment type="caution">
    <text evidence="12">The sequence shown here is derived from an EMBL/GenBank/DDBJ whole genome shotgun (WGS) entry which is preliminary data.</text>
</comment>
<evidence type="ECO:0000256" key="8">
    <source>
        <dbReference type="ARBA" id="ARBA00022840"/>
    </source>
</evidence>
<dbReference type="PANTHER" id="PTHR21299">
    <property type="entry name" value="CYTIDYLATE KINASE/PANTOATE-BETA-ALANINE LIGASE"/>
    <property type="match status" value="1"/>
</dbReference>
<organism evidence="12 13">
    <name type="scientific">Ramalina farinacea</name>
    <dbReference type="NCBI Taxonomy" id="258253"/>
    <lineage>
        <taxon>Eukaryota</taxon>
        <taxon>Fungi</taxon>
        <taxon>Dikarya</taxon>
        <taxon>Ascomycota</taxon>
        <taxon>Pezizomycotina</taxon>
        <taxon>Lecanoromycetes</taxon>
        <taxon>OSLEUM clade</taxon>
        <taxon>Lecanoromycetidae</taxon>
        <taxon>Lecanorales</taxon>
        <taxon>Lecanorineae</taxon>
        <taxon>Ramalinaceae</taxon>
        <taxon>Ramalina</taxon>
    </lineage>
</organism>
<dbReference type="GO" id="GO:0005524">
    <property type="term" value="F:ATP binding"/>
    <property type="evidence" value="ECO:0007669"/>
    <property type="project" value="UniProtKB-KW"/>
</dbReference>
<name>A0AA43TSS9_9LECA</name>
<keyword evidence="6" id="KW-0566">Pantothenate biosynthesis</keyword>
<dbReference type="AlphaFoldDB" id="A0AA43TSS9"/>
<comment type="catalytic activity">
    <reaction evidence="11">
        <text>(R)-pantoate + beta-alanine + ATP = (R)-pantothenate + AMP + diphosphate + H(+)</text>
        <dbReference type="Rhea" id="RHEA:10912"/>
        <dbReference type="ChEBI" id="CHEBI:15378"/>
        <dbReference type="ChEBI" id="CHEBI:15980"/>
        <dbReference type="ChEBI" id="CHEBI:29032"/>
        <dbReference type="ChEBI" id="CHEBI:30616"/>
        <dbReference type="ChEBI" id="CHEBI:33019"/>
        <dbReference type="ChEBI" id="CHEBI:57966"/>
        <dbReference type="ChEBI" id="CHEBI:456215"/>
        <dbReference type="EC" id="6.3.2.1"/>
    </reaction>
</comment>
<evidence type="ECO:0000256" key="7">
    <source>
        <dbReference type="ARBA" id="ARBA00022741"/>
    </source>
</evidence>
<evidence type="ECO:0000256" key="3">
    <source>
        <dbReference type="ARBA" id="ARBA00012219"/>
    </source>
</evidence>
<evidence type="ECO:0000256" key="6">
    <source>
        <dbReference type="ARBA" id="ARBA00022655"/>
    </source>
</evidence>
<gene>
    <name evidence="12" type="primary">pan6</name>
    <name evidence="12" type="ORF">OHK93_005602</name>
</gene>
<dbReference type="Gene3D" id="3.40.50.620">
    <property type="entry name" value="HUPs"/>
    <property type="match status" value="1"/>
</dbReference>
<keyword evidence="7" id="KW-0547">Nucleotide-binding</keyword>
<dbReference type="HAMAP" id="MF_00158">
    <property type="entry name" value="PanC"/>
    <property type="match status" value="1"/>
</dbReference>
<keyword evidence="13" id="KW-1185">Reference proteome</keyword>
<dbReference type="NCBIfam" id="TIGR00018">
    <property type="entry name" value="panC"/>
    <property type="match status" value="1"/>
</dbReference>
<evidence type="ECO:0000256" key="1">
    <source>
        <dbReference type="ARBA" id="ARBA00004990"/>
    </source>
</evidence>
<evidence type="ECO:0000256" key="4">
    <source>
        <dbReference type="ARBA" id="ARBA00015647"/>
    </source>
</evidence>
<evidence type="ECO:0000313" key="12">
    <source>
        <dbReference type="EMBL" id="MDI1486374.1"/>
    </source>
</evidence>